<gene>
    <name evidence="9" type="primary">fhuG</name>
    <name evidence="11" type="ORF">BN1095_20104</name>
    <name evidence="9" type="ORF">BN1096_700098</name>
    <name evidence="10" type="ORF">BN1097_710099</name>
</gene>
<comment type="subcellular location">
    <subcellularLocation>
        <location evidence="1">Cell membrane</location>
        <topology evidence="1">Multi-pass membrane protein</topology>
    </subcellularLocation>
</comment>
<dbReference type="GO" id="GO:0005886">
    <property type="term" value="C:plasma membrane"/>
    <property type="evidence" value="ECO:0007669"/>
    <property type="project" value="UniProtKB-SubCell"/>
</dbReference>
<feature type="transmembrane region" description="Helical" evidence="8">
    <location>
        <begin position="320"/>
        <end position="337"/>
    </location>
</feature>
<dbReference type="InterPro" id="IPR037294">
    <property type="entry name" value="ABC_BtuC-like"/>
</dbReference>
<name>A0A069ADA7_CLODI</name>
<dbReference type="EMBL" id="LK932849">
    <property type="protein sequence ID" value="CDS94898.1"/>
    <property type="molecule type" value="Genomic_DNA"/>
</dbReference>
<protein>
    <submittedName>
        <fullName evidence="9">ABC-type transport system, ferrichrome-specific permease</fullName>
    </submittedName>
    <submittedName>
        <fullName evidence="10">Ferrichrome ABC transporter (Permease)</fullName>
    </submittedName>
</protein>
<keyword evidence="5 8" id="KW-0812">Transmembrane</keyword>
<dbReference type="Gene3D" id="1.10.3470.10">
    <property type="entry name" value="ABC transporter involved in vitamin B12 uptake, BtuC"/>
    <property type="match status" value="1"/>
</dbReference>
<evidence type="ECO:0000256" key="6">
    <source>
        <dbReference type="ARBA" id="ARBA00022989"/>
    </source>
</evidence>
<feature type="transmembrane region" description="Helical" evidence="8">
    <location>
        <begin position="125"/>
        <end position="147"/>
    </location>
</feature>
<feature type="transmembrane region" description="Helical" evidence="8">
    <location>
        <begin position="63"/>
        <end position="83"/>
    </location>
</feature>
<keyword evidence="3" id="KW-0813">Transport</keyword>
<dbReference type="CDD" id="cd06550">
    <property type="entry name" value="TM_ABC_iron-siderophores_like"/>
    <property type="match status" value="1"/>
</dbReference>
<feature type="transmembrane region" description="Helical" evidence="8">
    <location>
        <begin position="95"/>
        <end position="113"/>
    </location>
</feature>
<keyword evidence="6 8" id="KW-1133">Transmembrane helix</keyword>
<evidence type="ECO:0000313" key="11">
    <source>
        <dbReference type="EMBL" id="CDS94898.1"/>
    </source>
</evidence>
<dbReference type="FunFam" id="1.10.3470.10:FF:000001">
    <property type="entry name" value="Vitamin B12 ABC transporter permease BtuC"/>
    <property type="match status" value="1"/>
</dbReference>
<sequence>MKNIIKINSKTLLVISILMVLIFITFLLSLNMGSFSIEPMDVIKTFLGQGQRNHEIAIFKLRLPRIVIALLVGSALSTAGVILQGVTKNDLADSGILGINSGAALFVVVYIYLMNGNVYEGMSNLTVFTMPIVALIGALFGAFLIYSLAWKGGINSSRLLLIGIGVNIAFTSILTIFQLKFTTQEFNRVMAWTSGSIWGTSWKYVIAVLPFIVIFMGITIYKSKYIDVLNLGDEVSISLGVDLEKQRRRLIIYAVILSGVSTAVAGSISFLGLIAPHIGRKIIGPKHKRLIPVSALIGTLLLLIADTISRNLLAPIEIPVGIVVSIIGVPYFIYLMLVND</sequence>
<comment type="similarity">
    <text evidence="2">Belongs to the binding-protein-dependent transport system permease family. FecCD subfamily.</text>
</comment>
<evidence type="ECO:0000256" key="3">
    <source>
        <dbReference type="ARBA" id="ARBA00022448"/>
    </source>
</evidence>
<evidence type="ECO:0000256" key="7">
    <source>
        <dbReference type="ARBA" id="ARBA00023136"/>
    </source>
</evidence>
<dbReference type="SUPFAM" id="SSF81345">
    <property type="entry name" value="ABC transporter involved in vitamin B12 uptake, BtuC"/>
    <property type="match status" value="1"/>
</dbReference>
<evidence type="ECO:0000313" key="10">
    <source>
        <dbReference type="EMBL" id="CDS89278.1"/>
    </source>
</evidence>
<dbReference type="Pfam" id="PF01032">
    <property type="entry name" value="FecCD"/>
    <property type="match status" value="1"/>
</dbReference>
<dbReference type="RefSeq" id="WP_021390274.1">
    <property type="nucleotide sequence ID" value="NZ_BBYB01000112.1"/>
</dbReference>
<reference evidence="9" key="1">
    <citation type="submission" date="2014-07" db="EMBL/GenBank/DDBJ databases">
        <authorList>
            <person name="Monot Marc"/>
        </authorList>
    </citation>
    <scope>NUCLEOTIDE SEQUENCE</scope>
    <source>
        <strain evidence="11">7032989</strain>
        <strain evidence="10">7032994</strain>
    </source>
</reference>
<dbReference type="InterPro" id="IPR000522">
    <property type="entry name" value="ABC_transptr_permease_BtuC"/>
</dbReference>
<keyword evidence="7 8" id="KW-0472">Membrane</keyword>
<evidence type="ECO:0000256" key="2">
    <source>
        <dbReference type="ARBA" id="ARBA00007935"/>
    </source>
</evidence>
<feature type="transmembrane region" description="Helical" evidence="8">
    <location>
        <begin position="290"/>
        <end position="308"/>
    </location>
</feature>
<evidence type="ECO:0000256" key="1">
    <source>
        <dbReference type="ARBA" id="ARBA00004651"/>
    </source>
</evidence>
<keyword evidence="4" id="KW-1003">Cell membrane</keyword>
<feature type="transmembrane region" description="Helical" evidence="8">
    <location>
        <begin position="201"/>
        <end position="221"/>
    </location>
</feature>
<accession>A0A069ADA7</accession>
<proteinExistence type="inferred from homology"/>
<evidence type="ECO:0000256" key="4">
    <source>
        <dbReference type="ARBA" id="ARBA00022475"/>
    </source>
</evidence>
<organism evidence="9">
    <name type="scientific">Clostridioides difficile</name>
    <name type="common">Peptoclostridium difficile</name>
    <dbReference type="NCBI Taxonomy" id="1496"/>
    <lineage>
        <taxon>Bacteria</taxon>
        <taxon>Bacillati</taxon>
        <taxon>Bacillota</taxon>
        <taxon>Clostridia</taxon>
        <taxon>Peptostreptococcales</taxon>
        <taxon>Peptostreptococcaceae</taxon>
        <taxon>Clostridioides</taxon>
    </lineage>
</organism>
<dbReference type="GO" id="GO:0033214">
    <property type="term" value="P:siderophore-iron import into cell"/>
    <property type="evidence" value="ECO:0007669"/>
    <property type="project" value="TreeGrafter"/>
</dbReference>
<evidence type="ECO:0000313" key="9">
    <source>
        <dbReference type="EMBL" id="CDS88673.1"/>
    </source>
</evidence>
<evidence type="ECO:0000256" key="8">
    <source>
        <dbReference type="SAM" id="Phobius"/>
    </source>
</evidence>
<dbReference type="GO" id="GO:0022857">
    <property type="term" value="F:transmembrane transporter activity"/>
    <property type="evidence" value="ECO:0007669"/>
    <property type="project" value="InterPro"/>
</dbReference>
<dbReference type="EMBL" id="LK932525">
    <property type="protein sequence ID" value="CDS88673.1"/>
    <property type="molecule type" value="Genomic_DNA"/>
</dbReference>
<evidence type="ECO:0000256" key="5">
    <source>
        <dbReference type="ARBA" id="ARBA00022692"/>
    </source>
</evidence>
<dbReference type="PANTHER" id="PTHR30472">
    <property type="entry name" value="FERRIC ENTEROBACTIN TRANSPORT SYSTEM PERMEASE PROTEIN"/>
    <property type="match status" value="1"/>
</dbReference>
<dbReference type="PANTHER" id="PTHR30472:SF64">
    <property type="entry name" value="IRON(3+)-HYDROXAMATE IMPORT SYSTEM PERMEASE PROTEIN FHUG"/>
    <property type="match status" value="1"/>
</dbReference>
<feature type="transmembrane region" description="Helical" evidence="8">
    <location>
        <begin position="250"/>
        <end position="278"/>
    </location>
</feature>
<feature type="transmembrane region" description="Helical" evidence="8">
    <location>
        <begin position="12"/>
        <end position="30"/>
    </location>
</feature>
<feature type="transmembrane region" description="Helical" evidence="8">
    <location>
        <begin position="159"/>
        <end position="181"/>
    </location>
</feature>
<dbReference type="EMBL" id="LK932411">
    <property type="protein sequence ID" value="CDS89278.1"/>
    <property type="molecule type" value="Genomic_DNA"/>
</dbReference>
<dbReference type="AlphaFoldDB" id="A0A069ADA7"/>